<feature type="transmembrane region" description="Helical" evidence="1">
    <location>
        <begin position="37"/>
        <end position="61"/>
    </location>
</feature>
<sequence>MVDMTGSILRVRTQHPNVGRARRIRTLVGGRQTRADIVVSIALLVASFTATIANLALAVRALPSFRDCAAMACNYTGDFDVLAIAFLTSLLVGTTFGVHAVLNLLNRRNAWGYAALDALVSLGCLFGALTVLSAL</sequence>
<organism evidence="2 3">
    <name type="scientific">Tsukamurella pulmonis</name>
    <dbReference type="NCBI Taxonomy" id="47312"/>
    <lineage>
        <taxon>Bacteria</taxon>
        <taxon>Bacillati</taxon>
        <taxon>Actinomycetota</taxon>
        <taxon>Actinomycetes</taxon>
        <taxon>Mycobacteriales</taxon>
        <taxon>Tsukamurellaceae</taxon>
        <taxon>Tsukamurella</taxon>
    </lineage>
</organism>
<feature type="transmembrane region" description="Helical" evidence="1">
    <location>
        <begin position="114"/>
        <end position="134"/>
    </location>
</feature>
<evidence type="ECO:0000256" key="1">
    <source>
        <dbReference type="SAM" id="Phobius"/>
    </source>
</evidence>
<keyword evidence="3" id="KW-1185">Reference proteome</keyword>
<name>A0A1H1HTH9_9ACTN</name>
<keyword evidence="1" id="KW-0472">Membrane</keyword>
<accession>A0A1H1HTH9</accession>
<dbReference type="AlphaFoldDB" id="A0A1H1HTH9"/>
<dbReference type="STRING" id="47312.SAMN04489765_4574"/>
<gene>
    <name evidence="2" type="ORF">SAMN04489765_4574</name>
</gene>
<feature type="transmembrane region" description="Helical" evidence="1">
    <location>
        <begin position="81"/>
        <end position="102"/>
    </location>
</feature>
<keyword evidence="1" id="KW-1133">Transmembrane helix</keyword>
<reference evidence="3" key="1">
    <citation type="submission" date="2016-10" db="EMBL/GenBank/DDBJ databases">
        <authorList>
            <person name="Varghese N."/>
            <person name="Submissions S."/>
        </authorList>
    </citation>
    <scope>NUCLEOTIDE SEQUENCE [LARGE SCALE GENOMIC DNA]</scope>
    <source>
        <strain evidence="3">DSM 44142</strain>
    </source>
</reference>
<dbReference type="Proteomes" id="UP000183053">
    <property type="component" value="Unassembled WGS sequence"/>
</dbReference>
<dbReference type="EMBL" id="FNLF01000002">
    <property type="protein sequence ID" value="SDR28713.1"/>
    <property type="molecule type" value="Genomic_DNA"/>
</dbReference>
<protein>
    <submittedName>
        <fullName evidence="2">Uncharacterized protein</fullName>
    </submittedName>
</protein>
<evidence type="ECO:0000313" key="3">
    <source>
        <dbReference type="Proteomes" id="UP000183053"/>
    </source>
</evidence>
<evidence type="ECO:0000313" key="2">
    <source>
        <dbReference type="EMBL" id="SDR28713.1"/>
    </source>
</evidence>
<keyword evidence="1" id="KW-0812">Transmembrane</keyword>
<proteinExistence type="predicted"/>